<evidence type="ECO:0000313" key="5">
    <source>
        <dbReference type="EMBL" id="MDR9851816.1"/>
    </source>
</evidence>
<dbReference type="EMBL" id="JAVLSJ010000023">
    <property type="protein sequence ID" value="MDR9851816.1"/>
    <property type="molecule type" value="Genomic_DNA"/>
</dbReference>
<feature type="domain" description="FecR N-terminal" evidence="4">
    <location>
        <begin position="40"/>
        <end position="79"/>
    </location>
</feature>
<evidence type="ECO:0000313" key="6">
    <source>
        <dbReference type="Proteomes" id="UP001246576"/>
    </source>
</evidence>
<name>A0ABU2EUJ6_9BURK</name>
<proteinExistence type="predicted"/>
<evidence type="ECO:0000256" key="2">
    <source>
        <dbReference type="SAM" id="Phobius"/>
    </source>
</evidence>
<dbReference type="Pfam" id="PF04773">
    <property type="entry name" value="FecR"/>
    <property type="match status" value="1"/>
</dbReference>
<dbReference type="Pfam" id="PF16220">
    <property type="entry name" value="DUF4880"/>
    <property type="match status" value="1"/>
</dbReference>
<dbReference type="Gene3D" id="2.60.120.1440">
    <property type="match status" value="1"/>
</dbReference>
<keyword evidence="2" id="KW-0812">Transmembrane</keyword>
<gene>
    <name evidence="5" type="ORF">RI048_26565</name>
</gene>
<dbReference type="PANTHER" id="PTHR30273:SF2">
    <property type="entry name" value="PROTEIN FECR"/>
    <property type="match status" value="1"/>
</dbReference>
<organism evidence="5 6">
    <name type="scientific">Herbaspirillum huttiense subsp. lycopersici</name>
    <dbReference type="NCBI Taxonomy" id="3074428"/>
    <lineage>
        <taxon>Bacteria</taxon>
        <taxon>Pseudomonadati</taxon>
        <taxon>Pseudomonadota</taxon>
        <taxon>Betaproteobacteria</taxon>
        <taxon>Burkholderiales</taxon>
        <taxon>Oxalobacteraceae</taxon>
        <taxon>Herbaspirillum</taxon>
    </lineage>
</organism>
<dbReference type="PIRSF" id="PIRSF018266">
    <property type="entry name" value="FecR"/>
    <property type="match status" value="1"/>
</dbReference>
<reference evidence="5" key="1">
    <citation type="submission" date="2023-09" db="EMBL/GenBank/DDBJ databases">
        <title>Description of first Herbaspirillum huttiense subsp. nephrolepsisexaltata and Herbaspirillum huttiense subsp. lycopersicon.</title>
        <authorList>
            <person name="Poudel M."/>
            <person name="Sharma A."/>
            <person name="Goss E."/>
            <person name="Tapia J.H."/>
            <person name="Harmon C.M."/>
            <person name="Jones J.B."/>
        </authorList>
    </citation>
    <scope>NUCLEOTIDE SEQUENCE</scope>
    <source>
        <strain evidence="5">SE1</strain>
    </source>
</reference>
<protein>
    <submittedName>
        <fullName evidence="5">FecR domain-containing protein</fullName>
    </submittedName>
</protein>
<dbReference type="PANTHER" id="PTHR30273">
    <property type="entry name" value="PERIPLASMIC SIGNAL SENSOR AND SIGMA FACTOR ACTIVATOR FECR-RELATED"/>
    <property type="match status" value="1"/>
</dbReference>
<dbReference type="InterPro" id="IPR012373">
    <property type="entry name" value="Ferrdict_sens_TM"/>
</dbReference>
<evidence type="ECO:0000259" key="3">
    <source>
        <dbReference type="Pfam" id="PF04773"/>
    </source>
</evidence>
<evidence type="ECO:0000256" key="1">
    <source>
        <dbReference type="SAM" id="MobiDB-lite"/>
    </source>
</evidence>
<feature type="transmembrane region" description="Helical" evidence="2">
    <location>
        <begin position="126"/>
        <end position="147"/>
    </location>
</feature>
<dbReference type="RefSeq" id="WP_121040267.1">
    <property type="nucleotide sequence ID" value="NZ_JAVLSJ010000023.1"/>
</dbReference>
<comment type="caution">
    <text evidence="5">The sequence shown here is derived from an EMBL/GenBank/DDBJ whole genome shotgun (WGS) entry which is preliminary data.</text>
</comment>
<keyword evidence="2" id="KW-0472">Membrane</keyword>
<dbReference type="Proteomes" id="UP001246576">
    <property type="component" value="Unassembled WGS sequence"/>
</dbReference>
<keyword evidence="6" id="KW-1185">Reference proteome</keyword>
<feature type="region of interest" description="Disordered" evidence="1">
    <location>
        <begin position="1"/>
        <end position="22"/>
    </location>
</feature>
<keyword evidence="2" id="KW-1133">Transmembrane helix</keyword>
<dbReference type="InterPro" id="IPR006860">
    <property type="entry name" value="FecR"/>
</dbReference>
<evidence type="ECO:0000259" key="4">
    <source>
        <dbReference type="Pfam" id="PF16220"/>
    </source>
</evidence>
<sequence>MKPSTAPTATSGSPSPDQPVQPVQQEMAALFDTEDPVRVEAARWHTCREQGCSPQQEAQFQQWLSASTAHGAAYARIEAGLAGLNAATLALRRNAASAAPATIQARGASGGSWWQRHMGARWRPRFNALALCCVMLLGCGLATLHWLGQRSFHQSFAVRQGERMELTLPDGTELALDSGTALEVTLLPQRREVHLTSGQAMFHVAHDSSRPFVVETGATRVTVLGTRFSVRRGNEYAVEVAVEQGHVMVTSTAPDHPAQANLLAGQTVQASASGLLGAVRDIDPASIAPWRRGLLHFTSTPLAQALQEFERYGPSHVFARDPVVAAMQVGGSYRLDSPQAFAQTMPRILPVRLVQAPNGDIEIVRR</sequence>
<accession>A0ABU2EUJ6</accession>
<dbReference type="InterPro" id="IPR032623">
    <property type="entry name" value="FecR_N"/>
</dbReference>
<feature type="domain" description="FecR protein" evidence="3">
    <location>
        <begin position="158"/>
        <end position="247"/>
    </location>
</feature>